<organism evidence="2 3">
    <name type="scientific">Actinomadura verrucosospora</name>
    <dbReference type="NCBI Taxonomy" id="46165"/>
    <lineage>
        <taxon>Bacteria</taxon>
        <taxon>Bacillati</taxon>
        <taxon>Actinomycetota</taxon>
        <taxon>Actinomycetes</taxon>
        <taxon>Streptosporangiales</taxon>
        <taxon>Thermomonosporaceae</taxon>
        <taxon>Actinomadura</taxon>
    </lineage>
</organism>
<name>A0A7D3ZHD0_ACTVE</name>
<protein>
    <submittedName>
        <fullName evidence="2">Uncharacterized protein</fullName>
    </submittedName>
</protein>
<accession>A0A7D3ZHD0</accession>
<dbReference type="Proteomes" id="UP000501240">
    <property type="component" value="Chromosome"/>
</dbReference>
<evidence type="ECO:0000256" key="1">
    <source>
        <dbReference type="SAM" id="MobiDB-lite"/>
    </source>
</evidence>
<feature type="region of interest" description="Disordered" evidence="1">
    <location>
        <begin position="53"/>
        <end position="96"/>
    </location>
</feature>
<evidence type="ECO:0000313" key="3">
    <source>
        <dbReference type="Proteomes" id="UP000501240"/>
    </source>
</evidence>
<dbReference type="AlphaFoldDB" id="A0A7D3ZHD0"/>
<gene>
    <name evidence="2" type="ORF">ACTIVE_1237</name>
</gene>
<dbReference type="EMBL" id="CP053892">
    <property type="protein sequence ID" value="QKG19601.1"/>
    <property type="molecule type" value="Genomic_DNA"/>
</dbReference>
<feature type="region of interest" description="Disordered" evidence="1">
    <location>
        <begin position="1"/>
        <end position="23"/>
    </location>
</feature>
<evidence type="ECO:0000313" key="2">
    <source>
        <dbReference type="EMBL" id="QKG19601.1"/>
    </source>
</evidence>
<reference evidence="2 3" key="1">
    <citation type="submission" date="2020-05" db="EMBL/GenBank/DDBJ databases">
        <title>Actinomadura verrucosospora NRRL-B18236 (PFL_A860) Genome sequencing and assembly.</title>
        <authorList>
            <person name="Samborskyy M."/>
        </authorList>
    </citation>
    <scope>NUCLEOTIDE SEQUENCE [LARGE SCALE GENOMIC DNA]</scope>
    <source>
        <strain evidence="2 3">NRRL:B18236</strain>
    </source>
</reference>
<proteinExistence type="predicted"/>
<feature type="compositionally biased region" description="Polar residues" evidence="1">
    <location>
        <begin position="77"/>
        <end position="86"/>
    </location>
</feature>
<feature type="compositionally biased region" description="Low complexity" evidence="1">
    <location>
        <begin position="55"/>
        <end position="76"/>
    </location>
</feature>
<feature type="compositionally biased region" description="Low complexity" evidence="1">
    <location>
        <begin position="9"/>
        <end position="23"/>
    </location>
</feature>
<keyword evidence="3" id="KW-1185">Reference proteome</keyword>
<sequence length="110" mass="10930">MTRPDMRSPRTATASTAATSGSARLSVPAVAALTRFRPVTKNMYAAAVAAIPSQATSAADRGSASAGRSASVQGSSTDPPASSVTDTAAAIPMLPPPGALRAVRTFADTV</sequence>